<evidence type="ECO:0000256" key="6">
    <source>
        <dbReference type="ARBA" id="ARBA00022840"/>
    </source>
</evidence>
<dbReference type="SMART" id="SM00046">
    <property type="entry name" value="DAGKc"/>
    <property type="match status" value="1"/>
</dbReference>
<dbReference type="SUPFAM" id="SSF111331">
    <property type="entry name" value="NAD kinase/diacylglycerol kinase-like"/>
    <property type="match status" value="1"/>
</dbReference>
<keyword evidence="4" id="KW-0547">Nucleotide-binding</keyword>
<keyword evidence="6" id="KW-0067">ATP-binding</keyword>
<dbReference type="Pfam" id="PF00781">
    <property type="entry name" value="DAGK_cat"/>
    <property type="match status" value="1"/>
</dbReference>
<dbReference type="Gene3D" id="2.60.200.40">
    <property type="match status" value="1"/>
</dbReference>
<dbReference type="InterPro" id="IPR045540">
    <property type="entry name" value="YegS/DAGK_C"/>
</dbReference>
<dbReference type="PROSITE" id="PS50146">
    <property type="entry name" value="DAGK"/>
    <property type="match status" value="1"/>
</dbReference>
<evidence type="ECO:0000256" key="1">
    <source>
        <dbReference type="ARBA" id="ARBA00001946"/>
    </source>
</evidence>
<dbReference type="Gene3D" id="3.40.50.10330">
    <property type="entry name" value="Probable inorganic polyphosphate/atp-NAD kinase, domain 1"/>
    <property type="match status" value="1"/>
</dbReference>
<sequence>MPNYTIIINPQAGSGAAKKVWPKLKTALTAAKIKFTYYFTEYSGHATILSRQLAQQLPAQQVSEQVFMVVGGDGTVNQVLNGIHDVTPTPIPIAYFPAGSGNDFARSLHLKQKIATFIDHLIKIRQPSNLNIFAVQIKDETGKIQQQLLINNFGMGFDAHVVHLTEHSTLKAKLNRWHLGNLAYVINLISVLKNQKSFAVDVQTKQEKAHFDQAYLVTLTNIAYFGGGVPIVPTADPHIEELDLIILEKPSLIKFIGLFILMLVNGHHLNSPAVHLFKTEQLQVSCQPAQFGQMDGEDMGHHSFQLNATNNQYPFWI</sequence>
<keyword evidence="3 10" id="KW-0808">Transferase</keyword>
<keyword evidence="7" id="KW-0444">Lipid biosynthesis</keyword>
<name>A0ABW4BQV1_9LACO</name>
<comment type="cofactor">
    <cofactor evidence="1">
        <name>Mg(2+)</name>
        <dbReference type="ChEBI" id="CHEBI:18420"/>
    </cofactor>
</comment>
<dbReference type="InterPro" id="IPR017438">
    <property type="entry name" value="ATP-NAD_kinase_N"/>
</dbReference>
<feature type="domain" description="DAGKc" evidence="9">
    <location>
        <begin position="1"/>
        <end position="139"/>
    </location>
</feature>
<evidence type="ECO:0000256" key="2">
    <source>
        <dbReference type="ARBA" id="ARBA00005983"/>
    </source>
</evidence>
<evidence type="ECO:0000259" key="9">
    <source>
        <dbReference type="PROSITE" id="PS50146"/>
    </source>
</evidence>
<comment type="similarity">
    <text evidence="2">Belongs to the diacylglycerol/lipid kinase family.</text>
</comment>
<keyword evidence="5 10" id="KW-0418">Kinase</keyword>
<gene>
    <name evidence="10" type="ORF">ACFQ4R_10530</name>
</gene>
<evidence type="ECO:0000256" key="5">
    <source>
        <dbReference type="ARBA" id="ARBA00022777"/>
    </source>
</evidence>
<keyword evidence="7" id="KW-0443">Lipid metabolism</keyword>
<dbReference type="NCBIfam" id="TIGR00147">
    <property type="entry name" value="YegS/Rv2252/BmrU family lipid kinase"/>
    <property type="match status" value="1"/>
</dbReference>
<accession>A0ABW4BQV1</accession>
<dbReference type="GO" id="GO:0016301">
    <property type="term" value="F:kinase activity"/>
    <property type="evidence" value="ECO:0007669"/>
    <property type="project" value="UniProtKB-KW"/>
</dbReference>
<evidence type="ECO:0000256" key="4">
    <source>
        <dbReference type="ARBA" id="ARBA00022741"/>
    </source>
</evidence>
<keyword evidence="7" id="KW-0594">Phospholipid biosynthesis</keyword>
<dbReference type="InterPro" id="IPR050187">
    <property type="entry name" value="Lipid_Phosphate_FormReg"/>
</dbReference>
<evidence type="ECO:0000256" key="3">
    <source>
        <dbReference type="ARBA" id="ARBA00022679"/>
    </source>
</evidence>
<protein>
    <submittedName>
        <fullName evidence="10">Diacylglycerol/lipid kinase family protein</fullName>
        <ecNumber evidence="10">2.7.1.-</ecNumber>
    </submittedName>
</protein>
<dbReference type="InterPro" id="IPR016064">
    <property type="entry name" value="NAD/diacylglycerol_kinase_sf"/>
</dbReference>
<evidence type="ECO:0000313" key="10">
    <source>
        <dbReference type="EMBL" id="MFD1412013.1"/>
    </source>
</evidence>
<evidence type="ECO:0000313" key="11">
    <source>
        <dbReference type="Proteomes" id="UP001597191"/>
    </source>
</evidence>
<keyword evidence="8" id="KW-1208">Phospholipid metabolism</keyword>
<dbReference type="PANTHER" id="PTHR12358">
    <property type="entry name" value="SPHINGOSINE KINASE"/>
    <property type="match status" value="1"/>
</dbReference>
<dbReference type="EMBL" id="JBHTOH010000092">
    <property type="protein sequence ID" value="MFD1412013.1"/>
    <property type="molecule type" value="Genomic_DNA"/>
</dbReference>
<dbReference type="RefSeq" id="WP_164509205.1">
    <property type="nucleotide sequence ID" value="NZ_JBHTOH010000092.1"/>
</dbReference>
<keyword evidence="11" id="KW-1185">Reference proteome</keyword>
<organism evidence="10 11">
    <name type="scientific">Lapidilactobacillus gannanensis</name>
    <dbReference type="NCBI Taxonomy" id="2486002"/>
    <lineage>
        <taxon>Bacteria</taxon>
        <taxon>Bacillati</taxon>
        <taxon>Bacillota</taxon>
        <taxon>Bacilli</taxon>
        <taxon>Lactobacillales</taxon>
        <taxon>Lactobacillaceae</taxon>
        <taxon>Lapidilactobacillus</taxon>
    </lineage>
</organism>
<proteinExistence type="inferred from homology"/>
<dbReference type="EC" id="2.7.1.-" evidence="10"/>
<reference evidence="11" key="1">
    <citation type="journal article" date="2019" name="Int. J. Syst. Evol. Microbiol.">
        <title>The Global Catalogue of Microorganisms (GCM) 10K type strain sequencing project: providing services to taxonomists for standard genome sequencing and annotation.</title>
        <authorList>
            <consortium name="The Broad Institute Genomics Platform"/>
            <consortium name="The Broad Institute Genome Sequencing Center for Infectious Disease"/>
            <person name="Wu L."/>
            <person name="Ma J."/>
        </authorList>
    </citation>
    <scope>NUCLEOTIDE SEQUENCE [LARGE SCALE GENOMIC DNA]</scope>
    <source>
        <strain evidence="11">CCM 8937</strain>
    </source>
</reference>
<evidence type="ECO:0000256" key="8">
    <source>
        <dbReference type="ARBA" id="ARBA00023264"/>
    </source>
</evidence>
<comment type="caution">
    <text evidence="10">The sequence shown here is derived from an EMBL/GenBank/DDBJ whole genome shotgun (WGS) entry which is preliminary data.</text>
</comment>
<dbReference type="Pfam" id="PF19279">
    <property type="entry name" value="YegS_C"/>
    <property type="match status" value="1"/>
</dbReference>
<dbReference type="InterPro" id="IPR001206">
    <property type="entry name" value="Diacylglycerol_kinase_cat_dom"/>
</dbReference>
<dbReference type="Proteomes" id="UP001597191">
    <property type="component" value="Unassembled WGS sequence"/>
</dbReference>
<dbReference type="PANTHER" id="PTHR12358:SF54">
    <property type="entry name" value="SPHINGOSINE KINASE RELATED PROTEIN"/>
    <property type="match status" value="1"/>
</dbReference>
<dbReference type="InterPro" id="IPR005218">
    <property type="entry name" value="Diacylglycerol/lipid_kinase"/>
</dbReference>
<evidence type="ECO:0000256" key="7">
    <source>
        <dbReference type="ARBA" id="ARBA00023209"/>
    </source>
</evidence>